<protein>
    <submittedName>
        <fullName evidence="1">TPR repeat protein</fullName>
    </submittedName>
</protein>
<dbReference type="Gene3D" id="1.25.40.10">
    <property type="entry name" value="Tetratricopeptide repeat domain"/>
    <property type="match status" value="1"/>
</dbReference>
<dbReference type="InterPro" id="IPR011990">
    <property type="entry name" value="TPR-like_helical_dom_sf"/>
</dbReference>
<dbReference type="SUPFAM" id="SSF116965">
    <property type="entry name" value="Hypothetical protein MPN330"/>
    <property type="match status" value="1"/>
</dbReference>
<dbReference type="eggNOG" id="COG3118">
    <property type="taxonomic scope" value="Bacteria"/>
</dbReference>
<evidence type="ECO:0000313" key="2">
    <source>
        <dbReference type="Proteomes" id="UP000018896"/>
    </source>
</evidence>
<dbReference type="Proteomes" id="UP000018896">
    <property type="component" value="Unassembled WGS sequence"/>
</dbReference>
<keyword evidence="2" id="KW-1185">Reference proteome</keyword>
<proteinExistence type="predicted"/>
<dbReference type="AlphaFoldDB" id="W4QS63"/>
<name>W4QS63_HALA3</name>
<dbReference type="OrthoDB" id="2364593at2"/>
<gene>
    <name evidence="1" type="ORF">JCM9157_1999</name>
</gene>
<accession>W4QS63</accession>
<sequence length="347" mass="40178">MDKRKNAKNENIILYPGLVKRLIEKGMDALKEKDGKSAYQFFLSAEEHEPDNSQILFGKMLSLVELGRLEEAVEHTDSLLRGDIGDYYENLQVHISLLVQLGKYQEVVNILDAVLSEGNFPAHYAESFYQLLHFSRQMVGDTEWNQPFDSLDDPIPSELMTMLESSSLALQSKAIQQLKEITNSEATKALVDFLHKPNQDYVLQSMALHALYEKDCEEVIHIEKQGRKMKVVPKQLGTIYQHDFQDKILDYLSDELEHVDPLLYDIAKQVMTTYMWALYPFIPEPLDEKFWADVFHYCAVIRMGLEDGIERLQESNHDQLELFLEKVEEVKELEALTYQIDTTDFTS</sequence>
<comment type="caution">
    <text evidence="1">The sequence shown here is derived from an EMBL/GenBank/DDBJ whole genome shotgun (WGS) entry which is preliminary data.</text>
</comment>
<organism evidence="1 2">
    <name type="scientific">Halalkalibacter akibai (strain ATCC 43226 / DSM 21942 / CIP 109018 / JCM 9157 / 1139)</name>
    <name type="common">Bacillus akibai</name>
    <dbReference type="NCBI Taxonomy" id="1236973"/>
    <lineage>
        <taxon>Bacteria</taxon>
        <taxon>Bacillati</taxon>
        <taxon>Bacillota</taxon>
        <taxon>Bacilli</taxon>
        <taxon>Bacillales</taxon>
        <taxon>Bacillaceae</taxon>
        <taxon>Halalkalibacter</taxon>
    </lineage>
</organism>
<dbReference type="RefSeq" id="WP_035664055.1">
    <property type="nucleotide sequence ID" value="NZ_BAUV01000012.1"/>
</dbReference>
<reference evidence="1 2" key="1">
    <citation type="journal article" date="2014" name="Genome Announc.">
        <title>Draft Genome Sequences of Three Alkaliphilic Bacillus Strains, Bacillus wakoensis JCM 9140T, Bacillus akibai JCM 9157T, and Bacillus hemicellulosilyticus JCM 9152T.</title>
        <authorList>
            <person name="Yuki M."/>
            <person name="Oshima K."/>
            <person name="Suda W."/>
            <person name="Oshida Y."/>
            <person name="Kitamura K."/>
            <person name="Iida T."/>
            <person name="Hattori M."/>
            <person name="Ohkuma M."/>
        </authorList>
    </citation>
    <scope>NUCLEOTIDE SEQUENCE [LARGE SCALE GENOMIC DNA]</scope>
    <source>
        <strain evidence="1 2">JCM 9157</strain>
    </source>
</reference>
<evidence type="ECO:0000313" key="1">
    <source>
        <dbReference type="EMBL" id="GAE34916.1"/>
    </source>
</evidence>
<dbReference type="STRING" id="1236973.JCM9157_1999"/>
<dbReference type="SUPFAM" id="SSF48452">
    <property type="entry name" value="TPR-like"/>
    <property type="match status" value="1"/>
</dbReference>
<dbReference type="EMBL" id="BAUV01000012">
    <property type="protein sequence ID" value="GAE34916.1"/>
    <property type="molecule type" value="Genomic_DNA"/>
</dbReference>